<dbReference type="AlphaFoldDB" id="A0A5C6Z4M7"/>
<evidence type="ECO:0000259" key="3">
    <source>
        <dbReference type="Pfam" id="PF19313"/>
    </source>
</evidence>
<dbReference type="Pfam" id="PF19313">
    <property type="entry name" value="DUF5916"/>
    <property type="match status" value="1"/>
</dbReference>
<dbReference type="GO" id="GO:0016052">
    <property type="term" value="P:carbohydrate catabolic process"/>
    <property type="evidence" value="ECO:0007669"/>
    <property type="project" value="InterPro"/>
</dbReference>
<evidence type="ECO:0000313" key="5">
    <source>
        <dbReference type="Proteomes" id="UP000321497"/>
    </source>
</evidence>
<feature type="chain" id="PRO_5022960654" evidence="1">
    <location>
        <begin position="23"/>
        <end position="835"/>
    </location>
</feature>
<evidence type="ECO:0000256" key="1">
    <source>
        <dbReference type="SAM" id="SignalP"/>
    </source>
</evidence>
<feature type="signal peptide" evidence="1">
    <location>
        <begin position="1"/>
        <end position="22"/>
    </location>
</feature>
<comment type="caution">
    <text evidence="4">The sequence shown here is derived from an EMBL/GenBank/DDBJ whole genome shotgun (WGS) entry which is preliminary data.</text>
</comment>
<dbReference type="InterPro" id="IPR010502">
    <property type="entry name" value="Carb-bd_dom_fam9"/>
</dbReference>
<dbReference type="RefSeq" id="WP_111842724.1">
    <property type="nucleotide sequence ID" value="NZ_UEGI01000001.1"/>
</dbReference>
<name>A0A5C6Z4M7_9FLAO</name>
<evidence type="ECO:0000313" key="4">
    <source>
        <dbReference type="EMBL" id="TXD75057.1"/>
    </source>
</evidence>
<dbReference type="OrthoDB" id="9786766at2"/>
<dbReference type="Proteomes" id="UP000321497">
    <property type="component" value="Unassembled WGS sequence"/>
</dbReference>
<feature type="domain" description="DUF5916" evidence="3">
    <location>
        <begin position="236"/>
        <end position="804"/>
    </location>
</feature>
<dbReference type="GO" id="GO:0030246">
    <property type="term" value="F:carbohydrate binding"/>
    <property type="evidence" value="ECO:0007669"/>
    <property type="project" value="InterPro"/>
</dbReference>
<sequence>MNICFKAILLSLFFPVCFSVNAQTADSILRKKITIPRIIEAPKIDGILNDEAWQNAPIATNFVERQPNNGKPIADSLKTEVKIVYDDLGIYFGATMKDPQPDQILKELTERDGIGNDDFFFVLLNGYNDRQQSLQFIVTAAGVQYDAKMTNENEDNSWNGIWYSAVQINDDGWVAEIFIPYSEVRFPNKNVQLWGLNMEREMRRTRTRYSWSHVDNTKGSFSIYDGEIYGIENIKSPTRLSFQPYVSAYVNDYDGKTETIFNGGMDLKYGINDAFTLDMILIPDFGQSKFDAQVLNLSAFEVQYEENRPFFTEGTELFTKGNLFYSRRVGGYPSGHVTLTENEETENFPPSVDLINAFKISGRTDGNLGIGIFNAITERTYANIKNTETEETRKELVEPLANYNILVLDQRFGDNSSVSFVNTNVIREDGFRDADATGLYMDLTNKKNTLNYFANAEGSWVKDGSAKFGMEGNAGMAKINGSHRISGEINFRTMEYDINDLGYSSNTNFINYSGYYGYRYLQPKGFLNNLNLNFNLIYTRRLETDLYNNFVFNFNSSFTTKKFLGFGGGFEMTPFGTNDIYEPRIEGRYVKVPDYYDVWGWFSTDYRKKLATDVKVDWYKYNEEGRGELHLEFSPRYRVSDKLKMFLGTNVILSDKEEGFVDSVNDDIIFGKRDRNTVINSLESQYIFNNKMALNLAFRHYYSEVEYSQFYTLQSDGGLLENAIYDENRDATYNNWNIDLRFSWWFAPGSQLTLLYRNAMDSYVGDSRVNFSNNFRNLFDESQLNSLSFRVSYYLDYNRVKNWVGPKNKTQPVGAAFRDDKMNKSAFSNRSDLKI</sequence>
<dbReference type="Gene3D" id="2.60.40.1190">
    <property type="match status" value="1"/>
</dbReference>
<gene>
    <name evidence="4" type="ORF">ESU54_02355</name>
</gene>
<keyword evidence="1" id="KW-0732">Signal</keyword>
<accession>A0A5C6Z4M7</accession>
<dbReference type="GO" id="GO:0004553">
    <property type="term" value="F:hydrolase activity, hydrolyzing O-glycosyl compounds"/>
    <property type="evidence" value="ECO:0007669"/>
    <property type="project" value="InterPro"/>
</dbReference>
<dbReference type="Pfam" id="PF06452">
    <property type="entry name" value="CBM9_1"/>
    <property type="match status" value="1"/>
</dbReference>
<dbReference type="EMBL" id="VORT01000001">
    <property type="protein sequence ID" value="TXD75057.1"/>
    <property type="molecule type" value="Genomic_DNA"/>
</dbReference>
<dbReference type="InterPro" id="IPR045670">
    <property type="entry name" value="DUF5916"/>
</dbReference>
<keyword evidence="5" id="KW-1185">Reference proteome</keyword>
<evidence type="ECO:0000259" key="2">
    <source>
        <dbReference type="Pfam" id="PF06452"/>
    </source>
</evidence>
<protein>
    <submittedName>
        <fullName evidence="4">Carbohydrate binding family 9 domain-containing protein</fullName>
    </submittedName>
</protein>
<dbReference type="CDD" id="cd09618">
    <property type="entry name" value="CBM9_like_2"/>
    <property type="match status" value="1"/>
</dbReference>
<proteinExistence type="predicted"/>
<organism evidence="4 5">
    <name type="scientific">Aequorivita antarctica</name>
    <dbReference type="NCBI Taxonomy" id="153266"/>
    <lineage>
        <taxon>Bacteria</taxon>
        <taxon>Pseudomonadati</taxon>
        <taxon>Bacteroidota</taxon>
        <taxon>Flavobacteriia</taxon>
        <taxon>Flavobacteriales</taxon>
        <taxon>Flavobacteriaceae</taxon>
        <taxon>Aequorivita</taxon>
    </lineage>
</organism>
<feature type="domain" description="Carbohydrate-binding" evidence="2">
    <location>
        <begin position="44"/>
        <end position="218"/>
    </location>
</feature>
<dbReference type="SUPFAM" id="SSF49344">
    <property type="entry name" value="CBD9-like"/>
    <property type="match status" value="1"/>
</dbReference>
<reference evidence="4 5" key="1">
    <citation type="submission" date="2019-08" db="EMBL/GenBank/DDBJ databases">
        <title>Genome of Aequorivita antarctica SW49 (type strain).</title>
        <authorList>
            <person name="Bowman J.P."/>
        </authorList>
    </citation>
    <scope>NUCLEOTIDE SEQUENCE [LARGE SCALE GENOMIC DNA]</scope>
    <source>
        <strain evidence="4 5">SW49</strain>
    </source>
</reference>